<organism evidence="12 13">
    <name type="scientific">Adiantum capillus-veneris</name>
    <name type="common">Maidenhair fern</name>
    <dbReference type="NCBI Taxonomy" id="13818"/>
    <lineage>
        <taxon>Eukaryota</taxon>
        <taxon>Viridiplantae</taxon>
        <taxon>Streptophyta</taxon>
        <taxon>Embryophyta</taxon>
        <taxon>Tracheophyta</taxon>
        <taxon>Polypodiopsida</taxon>
        <taxon>Polypodiidae</taxon>
        <taxon>Polypodiales</taxon>
        <taxon>Pteridineae</taxon>
        <taxon>Pteridaceae</taxon>
        <taxon>Vittarioideae</taxon>
        <taxon>Adiantum</taxon>
    </lineage>
</organism>
<dbReference type="Gene3D" id="3.10.20.90">
    <property type="entry name" value="Phosphatidylinositol 3-kinase Catalytic Subunit, Chain A, domain 1"/>
    <property type="match status" value="1"/>
</dbReference>
<dbReference type="Proteomes" id="UP000886520">
    <property type="component" value="Chromosome 12"/>
</dbReference>
<evidence type="ECO:0000256" key="5">
    <source>
        <dbReference type="ARBA" id="ARBA00023163"/>
    </source>
</evidence>
<feature type="compositionally biased region" description="Basic and acidic residues" evidence="9">
    <location>
        <begin position="715"/>
        <end position="729"/>
    </location>
</feature>
<evidence type="ECO:0000313" key="13">
    <source>
        <dbReference type="Proteomes" id="UP000886520"/>
    </source>
</evidence>
<dbReference type="GO" id="GO:0006355">
    <property type="term" value="P:regulation of DNA-templated transcription"/>
    <property type="evidence" value="ECO:0007669"/>
    <property type="project" value="InterPro"/>
</dbReference>
<comment type="subcellular location">
    <subcellularLocation>
        <location evidence="1 8">Nucleus</location>
    </subcellularLocation>
</comment>
<comment type="subunit">
    <text evidence="8">Homodimers and heterodimers.</text>
</comment>
<dbReference type="FunFam" id="2.40.330.10:FF:000001">
    <property type="entry name" value="Auxin response factor"/>
    <property type="match status" value="1"/>
</dbReference>
<dbReference type="PANTHER" id="PTHR31384:SF1">
    <property type="entry name" value="AUXIN RESPONSE FACTOR 9"/>
    <property type="match status" value="1"/>
</dbReference>
<dbReference type="OrthoDB" id="1912783at2759"/>
<dbReference type="Pfam" id="PF06507">
    <property type="entry name" value="ARF_AD"/>
    <property type="match status" value="1"/>
</dbReference>
<keyword evidence="6 8" id="KW-0539">Nucleus</keyword>
<dbReference type="InterPro" id="IPR010525">
    <property type="entry name" value="ARF_dom"/>
</dbReference>
<keyword evidence="13" id="KW-1185">Reference proteome</keyword>
<keyword evidence="3 8" id="KW-0805">Transcription regulation</keyword>
<reference evidence="12" key="1">
    <citation type="submission" date="2021-01" db="EMBL/GenBank/DDBJ databases">
        <title>Adiantum capillus-veneris genome.</title>
        <authorList>
            <person name="Fang Y."/>
            <person name="Liao Q."/>
        </authorList>
    </citation>
    <scope>NUCLEOTIDE SEQUENCE</scope>
    <source>
        <strain evidence="12">H3</strain>
        <tissue evidence="12">Leaf</tissue>
    </source>
</reference>
<name>A0A9D4UQM2_ADICA</name>
<dbReference type="Pfam" id="PF02309">
    <property type="entry name" value="AUX_IAA"/>
    <property type="match status" value="1"/>
</dbReference>
<proteinExistence type="inferred from homology"/>
<evidence type="ECO:0000259" key="11">
    <source>
        <dbReference type="PROSITE" id="PS51745"/>
    </source>
</evidence>
<dbReference type="PROSITE" id="PS51745">
    <property type="entry name" value="PB1"/>
    <property type="match status" value="1"/>
</dbReference>
<protein>
    <recommendedName>
        <fullName evidence="8">Auxin response factor</fullName>
    </recommendedName>
</protein>
<evidence type="ECO:0000256" key="4">
    <source>
        <dbReference type="ARBA" id="ARBA00023125"/>
    </source>
</evidence>
<keyword evidence="5 8" id="KW-0804">Transcription</keyword>
<dbReference type="Pfam" id="PF02362">
    <property type="entry name" value="B3"/>
    <property type="match status" value="1"/>
</dbReference>
<feature type="region of interest" description="Disordered" evidence="9">
    <location>
        <begin position="443"/>
        <end position="464"/>
    </location>
</feature>
<dbReference type="InterPro" id="IPR053793">
    <property type="entry name" value="PB1-like"/>
</dbReference>
<accession>A0A9D4UQM2</accession>
<evidence type="ECO:0000256" key="1">
    <source>
        <dbReference type="ARBA" id="ARBA00004123"/>
    </source>
</evidence>
<dbReference type="SMART" id="SM01019">
    <property type="entry name" value="B3"/>
    <property type="match status" value="1"/>
</dbReference>
<dbReference type="EMBL" id="JABFUD020000012">
    <property type="protein sequence ID" value="KAI5072029.1"/>
    <property type="molecule type" value="Genomic_DNA"/>
</dbReference>
<feature type="domain" description="PB1" evidence="11">
    <location>
        <begin position="735"/>
        <end position="820"/>
    </location>
</feature>
<dbReference type="InterPro" id="IPR044835">
    <property type="entry name" value="ARF_plant"/>
</dbReference>
<evidence type="ECO:0000256" key="3">
    <source>
        <dbReference type="ARBA" id="ARBA00023015"/>
    </source>
</evidence>
<dbReference type="GO" id="GO:0009734">
    <property type="term" value="P:auxin-activated signaling pathway"/>
    <property type="evidence" value="ECO:0007669"/>
    <property type="project" value="UniProtKB-KW"/>
</dbReference>
<evidence type="ECO:0000256" key="8">
    <source>
        <dbReference type="RuleBase" id="RU004561"/>
    </source>
</evidence>
<sequence length="880" mass="96326">MCDNDEDKHNAADSRVQRIVLIQDSPCRKYSILRKADAFEWAWSGTCFASFQTANPSPPSSMHADFGPLPSLAGRGNTTAPFSYLGNASVEGGYSGNYSDELWQACAGPLVSVPKQGDCVWYFPQGHMEQVAASTQQAVNQLPNSISLASEVYCRVVSCTLSAEPDTDEVFAQISLLPEEPVPEVDSSSDIVEDEHVDVQSSVRMFTKILTASDTSTHGGFSVLRKHAEDCLPPLDMSQDPPCQDLVATDLHGQEWKFRHTYRGHPRRHLLTTGWSVFVSNKRLVAGDAVIFLRGENGELRVGIRRAKRQQTIQPSVLSSDSMHMGVAATASYAIATRTIFSVFYKPRVNISAFLVPVQKYARAKAQSLSVGMRFKMKCEADDGSERSYSGTITGLGDMDTTNWPTSKWKSVIVNWDEMSIERPTRVSPWEVEQCASSPAINPSPIARSKRYRPTTPLASATDLPLPGLNKSPFECNFTPKFLRVVQGQEAWTPALGSIWRSSPRHSLELQHSQQLNGGSGACILPLSGMRMSFGTPFAPLVENELKKSAVLPKVPSIGASNGYGGGTDIKQMQGSSWSANDLNSGWRMPNFSSQAGLCGTPALQEKTLVTVNSPQVNVYPVACSLTALQGEMPEVVSPSPVVAENSCKLFGFSLTDVMPAVAVVKAAKMPPSVALPAKEDGITNFERNIPPLQPYNLAKDSESPRPSKSDAASEQEKPDLSISKEVDSRNQAVRSCTKVIKKGSMVGRGIDLSKIDSYKKLIDELESMFHMEGELTDPERGWQVAYSDSEGDYMHVGDDPWPEFCMMVRKIYILSPEEVHNAGLPDAGEAVVVKVWRDLCHHARICGCTDSIQRSGDDQLFLPDWIRTAAAVYIPLQEV</sequence>
<dbReference type="Gene3D" id="2.30.30.1040">
    <property type="match status" value="1"/>
</dbReference>
<dbReference type="AlphaFoldDB" id="A0A9D4UQM2"/>
<dbReference type="SUPFAM" id="SSF101936">
    <property type="entry name" value="DNA-binding pseudobarrel domain"/>
    <property type="match status" value="1"/>
</dbReference>
<feature type="compositionally biased region" description="Basic and acidic residues" evidence="9">
    <location>
        <begin position="700"/>
        <end position="709"/>
    </location>
</feature>
<evidence type="ECO:0000313" key="12">
    <source>
        <dbReference type="EMBL" id="KAI5072029.1"/>
    </source>
</evidence>
<dbReference type="GO" id="GO:0003677">
    <property type="term" value="F:DNA binding"/>
    <property type="evidence" value="ECO:0007669"/>
    <property type="project" value="UniProtKB-KW"/>
</dbReference>
<dbReference type="PROSITE" id="PS50863">
    <property type="entry name" value="B3"/>
    <property type="match status" value="1"/>
</dbReference>
<keyword evidence="7 8" id="KW-0927">Auxin signaling pathway</keyword>
<comment type="function">
    <text evidence="8">Auxin response factors (ARFs) are transcriptional factors that bind specifically to the DNA sequence 5'-TGTCTC-3' found in the auxin-responsive promoter elements (AuxREs).</text>
</comment>
<dbReference type="InterPro" id="IPR033389">
    <property type="entry name" value="AUX/IAA_dom"/>
</dbReference>
<dbReference type="SUPFAM" id="SSF54277">
    <property type="entry name" value="CAD &amp; PB1 domains"/>
    <property type="match status" value="1"/>
</dbReference>
<comment type="caution">
    <text evidence="12">The sequence shown here is derived from an EMBL/GenBank/DDBJ whole genome shotgun (WGS) entry which is preliminary data.</text>
</comment>
<evidence type="ECO:0000256" key="7">
    <source>
        <dbReference type="ARBA" id="ARBA00023294"/>
    </source>
</evidence>
<feature type="domain" description="TF-B3" evidence="10">
    <location>
        <begin position="206"/>
        <end position="308"/>
    </location>
</feature>
<dbReference type="CDD" id="cd10017">
    <property type="entry name" value="B3_DNA"/>
    <property type="match status" value="1"/>
</dbReference>
<evidence type="ECO:0000256" key="6">
    <source>
        <dbReference type="ARBA" id="ARBA00023242"/>
    </source>
</evidence>
<dbReference type="InterPro" id="IPR003340">
    <property type="entry name" value="B3_DNA-bd"/>
</dbReference>
<dbReference type="FunFam" id="2.30.30.1040:FF:000001">
    <property type="entry name" value="Auxin response factor"/>
    <property type="match status" value="1"/>
</dbReference>
<dbReference type="Gene3D" id="2.40.330.10">
    <property type="entry name" value="DNA-binding pseudobarrel domain"/>
    <property type="match status" value="1"/>
</dbReference>
<evidence type="ECO:0000256" key="2">
    <source>
        <dbReference type="ARBA" id="ARBA00007853"/>
    </source>
</evidence>
<dbReference type="PANTHER" id="PTHR31384">
    <property type="entry name" value="AUXIN RESPONSE FACTOR 4-RELATED"/>
    <property type="match status" value="1"/>
</dbReference>
<dbReference type="GO" id="GO:0005634">
    <property type="term" value="C:nucleus"/>
    <property type="evidence" value="ECO:0007669"/>
    <property type="project" value="UniProtKB-SubCell"/>
</dbReference>
<feature type="region of interest" description="Disordered" evidence="9">
    <location>
        <begin position="686"/>
        <end position="729"/>
    </location>
</feature>
<dbReference type="InterPro" id="IPR015300">
    <property type="entry name" value="DNA-bd_pseudobarrel_sf"/>
</dbReference>
<gene>
    <name evidence="12" type="ORF">GOP47_0012135</name>
</gene>
<evidence type="ECO:0000259" key="10">
    <source>
        <dbReference type="PROSITE" id="PS50863"/>
    </source>
</evidence>
<comment type="similarity">
    <text evidence="2 8">Belongs to the ARF family.</text>
</comment>
<keyword evidence="4 8" id="KW-0238">DNA-binding</keyword>
<evidence type="ECO:0000256" key="9">
    <source>
        <dbReference type="SAM" id="MobiDB-lite"/>
    </source>
</evidence>